<feature type="domain" description="Initiator Rep protein WH1" evidence="2">
    <location>
        <begin position="18"/>
        <end position="168"/>
    </location>
</feature>
<dbReference type="EMBL" id="LHPI01000013">
    <property type="protein sequence ID" value="KOO06886.1"/>
    <property type="molecule type" value="Genomic_DNA"/>
</dbReference>
<accession>A0A0M0HXS3</accession>
<dbReference type="SUPFAM" id="SSF46785">
    <property type="entry name" value="Winged helix' DNA-binding domain"/>
    <property type="match status" value="2"/>
</dbReference>
<name>A0A0M0HXS3_9VIBR</name>
<dbReference type="OrthoDB" id="9122127at2"/>
<proteinExistence type="inferred from homology"/>
<dbReference type="InterPro" id="IPR036388">
    <property type="entry name" value="WH-like_DNA-bd_sf"/>
</dbReference>
<evidence type="ECO:0000256" key="1">
    <source>
        <dbReference type="ARBA" id="ARBA00038283"/>
    </source>
</evidence>
<dbReference type="AlphaFoldDB" id="A0A0M0HXS3"/>
<evidence type="ECO:0000259" key="2">
    <source>
        <dbReference type="Pfam" id="PF01051"/>
    </source>
</evidence>
<comment type="caution">
    <text evidence="3">The sequence shown here is derived from an EMBL/GenBank/DDBJ whole genome shotgun (WGS) entry which is preliminary data.</text>
</comment>
<reference evidence="4" key="1">
    <citation type="submission" date="2015-08" db="EMBL/GenBank/DDBJ databases">
        <title>Vibrio galatheae sp. nov., a novel member of the Vibrionaceae family isolated from the Solomon Islands.</title>
        <authorList>
            <person name="Giubergia S."/>
            <person name="Machado H."/>
            <person name="Mateiu R.V."/>
            <person name="Gram L."/>
        </authorList>
    </citation>
    <scope>NUCLEOTIDE SEQUENCE [LARGE SCALE GENOMIC DNA]</scope>
    <source>
        <strain evidence="4">DSM 19134</strain>
    </source>
</reference>
<dbReference type="Proteomes" id="UP000037530">
    <property type="component" value="Unassembled WGS sequence"/>
</dbReference>
<sequence length="339" mass="38931">MNLPISVSQKQAKSVYLRQSNALTTAAYTLSRNEKRLVYLSLEKIFNGSVTEERGRFDVTINHSEYARVFDESDKNISRDIAKASAALNKREIVFYVPSEDADNGEKALDGLSWTTKRSVRPKRGTTVLSFNAELVDLLRADGRYTGYFLHVVAKLNNQYALRLYESIRQWVTLKRNAKDAEKGVERSVTFGIDWLINRYELPASYQRMSDFRRRFLIPAVTEIHNKSDICLSYEENAAKGGRRNSIVSITFRWIEKQDPFKDDYLGFEDFTDVTTPPVRDELDDDVWVELGLVYLDSFSDESQLPSVEWAMDFLVTYQAVRGESPPKKLKDSLLNLVA</sequence>
<dbReference type="InterPro" id="IPR000525">
    <property type="entry name" value="Initiator_Rep_WH1"/>
</dbReference>
<protein>
    <recommendedName>
        <fullName evidence="2">Initiator Rep protein WH1 domain-containing protein</fullName>
    </recommendedName>
</protein>
<dbReference type="InterPro" id="IPR036390">
    <property type="entry name" value="WH_DNA-bd_sf"/>
</dbReference>
<dbReference type="STRING" id="171383.AKJ31_14360"/>
<dbReference type="Pfam" id="PF01051">
    <property type="entry name" value="Rep3_N"/>
    <property type="match status" value="1"/>
</dbReference>
<keyword evidence="4" id="KW-1185">Reference proteome</keyword>
<dbReference type="Gene3D" id="1.10.10.10">
    <property type="entry name" value="Winged helix-like DNA-binding domain superfamily/Winged helix DNA-binding domain"/>
    <property type="match status" value="2"/>
</dbReference>
<dbReference type="RefSeq" id="WP_053409803.1">
    <property type="nucleotide sequence ID" value="NZ_LHPI01000013.1"/>
</dbReference>
<dbReference type="GO" id="GO:0003887">
    <property type="term" value="F:DNA-directed DNA polymerase activity"/>
    <property type="evidence" value="ECO:0007669"/>
    <property type="project" value="InterPro"/>
</dbReference>
<gene>
    <name evidence="3" type="ORF">AKJ31_14360</name>
</gene>
<dbReference type="Pfam" id="PF21205">
    <property type="entry name" value="Rep3_C"/>
    <property type="match status" value="1"/>
</dbReference>
<comment type="similarity">
    <text evidence="1">Belongs to the initiator RepB protein family.</text>
</comment>
<organism evidence="3 4">
    <name type="scientific">Vibrio hepatarius</name>
    <dbReference type="NCBI Taxonomy" id="171383"/>
    <lineage>
        <taxon>Bacteria</taxon>
        <taxon>Pseudomonadati</taxon>
        <taxon>Pseudomonadota</taxon>
        <taxon>Gammaproteobacteria</taxon>
        <taxon>Vibrionales</taxon>
        <taxon>Vibrionaceae</taxon>
        <taxon>Vibrio</taxon>
        <taxon>Vibrio oreintalis group</taxon>
    </lineage>
</organism>
<dbReference type="PATRIC" id="fig|171383.3.peg.2934"/>
<evidence type="ECO:0000313" key="3">
    <source>
        <dbReference type="EMBL" id="KOO06886.1"/>
    </source>
</evidence>
<dbReference type="GO" id="GO:0006270">
    <property type="term" value="P:DNA replication initiation"/>
    <property type="evidence" value="ECO:0007669"/>
    <property type="project" value="InterPro"/>
</dbReference>
<evidence type="ECO:0000313" key="4">
    <source>
        <dbReference type="Proteomes" id="UP000037530"/>
    </source>
</evidence>